<dbReference type="GO" id="GO:0016020">
    <property type="term" value="C:membrane"/>
    <property type="evidence" value="ECO:0007669"/>
    <property type="project" value="UniProtKB-SubCell"/>
</dbReference>
<dbReference type="AlphaFoldDB" id="A0A2C5XUQ2"/>
<accession>A0A2C5XUQ2</accession>
<evidence type="ECO:0000256" key="1">
    <source>
        <dbReference type="ARBA" id="ARBA00004141"/>
    </source>
</evidence>
<dbReference type="Proteomes" id="UP000224854">
    <property type="component" value="Unassembled WGS sequence"/>
</dbReference>
<dbReference type="InterPro" id="IPR005344">
    <property type="entry name" value="TMEM33/Pom33"/>
</dbReference>
<dbReference type="OrthoDB" id="5581259at2759"/>
<organism evidence="7 8">
    <name type="scientific">Ophiocordyceps australis</name>
    <dbReference type="NCBI Taxonomy" id="1399860"/>
    <lineage>
        <taxon>Eukaryota</taxon>
        <taxon>Fungi</taxon>
        <taxon>Dikarya</taxon>
        <taxon>Ascomycota</taxon>
        <taxon>Pezizomycotina</taxon>
        <taxon>Sordariomycetes</taxon>
        <taxon>Hypocreomycetidae</taxon>
        <taxon>Hypocreales</taxon>
        <taxon>Ophiocordycipitaceae</taxon>
        <taxon>Ophiocordyceps</taxon>
    </lineage>
</organism>
<sequence>MSTLIYLFSWIRLSYYSRSGQTSYRTAFLAAAVTYGIVVFKTQRARAKTHTKVPGGVFGLFADENYALALLPYFVYSVFHVATYTRTNLIPVLQPAPPAAGAETTQPKPYSGLADTLGNFVKKHYESSMAVVSALEMTLWFRVLFAAICFQRRSWILLIIYTAFFRARYTQSAHVQNSVSHLGTRIESLVNAQGTPPVAKQVWEGVKGGLKQFYEATDFGRFVHKDAAVKKSS</sequence>
<feature type="transmembrane region" description="Helical" evidence="6">
    <location>
        <begin position="139"/>
        <end position="164"/>
    </location>
</feature>
<keyword evidence="5 6" id="KW-0472">Membrane</keyword>
<evidence type="ECO:0000313" key="8">
    <source>
        <dbReference type="Proteomes" id="UP000224854"/>
    </source>
</evidence>
<dbReference type="GO" id="GO:0061024">
    <property type="term" value="P:membrane organization"/>
    <property type="evidence" value="ECO:0007669"/>
    <property type="project" value="TreeGrafter"/>
</dbReference>
<evidence type="ECO:0000256" key="6">
    <source>
        <dbReference type="SAM" id="Phobius"/>
    </source>
</evidence>
<name>A0A2C5XUQ2_9HYPO</name>
<proteinExistence type="inferred from homology"/>
<dbReference type="EMBL" id="NJEU01002220">
    <property type="protein sequence ID" value="PHH58434.1"/>
    <property type="molecule type" value="Genomic_DNA"/>
</dbReference>
<keyword evidence="3 6" id="KW-0812">Transmembrane</keyword>
<evidence type="ECO:0000256" key="4">
    <source>
        <dbReference type="ARBA" id="ARBA00022989"/>
    </source>
</evidence>
<dbReference type="InterPro" id="IPR051645">
    <property type="entry name" value="PER33/POM33_regulator"/>
</dbReference>
<evidence type="ECO:0008006" key="9">
    <source>
        <dbReference type="Google" id="ProtNLM"/>
    </source>
</evidence>
<dbReference type="GO" id="GO:0071786">
    <property type="term" value="P:endoplasmic reticulum tubular network organization"/>
    <property type="evidence" value="ECO:0007669"/>
    <property type="project" value="TreeGrafter"/>
</dbReference>
<reference evidence="7 8" key="1">
    <citation type="submission" date="2017-06" db="EMBL/GenBank/DDBJ databases">
        <title>Ant-infecting Ophiocordyceps genomes reveal a high diversity of potential behavioral manipulation genes and a possible major role for enterotoxins.</title>
        <authorList>
            <person name="De Bekker C."/>
            <person name="Evans H.C."/>
            <person name="Brachmann A."/>
            <person name="Hughes D.P."/>
        </authorList>
    </citation>
    <scope>NUCLEOTIDE SEQUENCE [LARGE SCALE GENOMIC DNA]</scope>
    <source>
        <strain evidence="7 8">1348a</strain>
    </source>
</reference>
<dbReference type="PANTHER" id="PTHR12703">
    <property type="entry name" value="TRANSMEMBRANE PROTEIN 33"/>
    <property type="match status" value="1"/>
</dbReference>
<gene>
    <name evidence="7" type="ORF">CDD82_3037</name>
</gene>
<evidence type="ECO:0000256" key="2">
    <source>
        <dbReference type="ARBA" id="ARBA00007322"/>
    </source>
</evidence>
<keyword evidence="8" id="KW-1185">Reference proteome</keyword>
<dbReference type="Pfam" id="PF03661">
    <property type="entry name" value="TMEM33_Pom33"/>
    <property type="match status" value="1"/>
</dbReference>
<dbReference type="PANTHER" id="PTHR12703:SF4">
    <property type="entry name" value="TRANSMEMBRANE PROTEIN 33"/>
    <property type="match status" value="1"/>
</dbReference>
<evidence type="ECO:0000313" key="7">
    <source>
        <dbReference type="EMBL" id="PHH58434.1"/>
    </source>
</evidence>
<evidence type="ECO:0000256" key="5">
    <source>
        <dbReference type="ARBA" id="ARBA00023136"/>
    </source>
</evidence>
<dbReference type="GO" id="GO:0005783">
    <property type="term" value="C:endoplasmic reticulum"/>
    <property type="evidence" value="ECO:0007669"/>
    <property type="project" value="TreeGrafter"/>
</dbReference>
<comment type="similarity">
    <text evidence="2">Belongs to the PER33/POM33 family.</text>
</comment>
<comment type="subcellular location">
    <subcellularLocation>
        <location evidence="1">Membrane</location>
        <topology evidence="1">Multi-pass membrane protein</topology>
    </subcellularLocation>
</comment>
<keyword evidence="4 6" id="KW-1133">Transmembrane helix</keyword>
<feature type="transmembrane region" description="Helical" evidence="6">
    <location>
        <begin position="22"/>
        <end position="40"/>
    </location>
</feature>
<evidence type="ECO:0000256" key="3">
    <source>
        <dbReference type="ARBA" id="ARBA00022692"/>
    </source>
</evidence>
<protein>
    <recommendedName>
        <fullName evidence="9">Endoplasmic reticulum protein</fullName>
    </recommendedName>
</protein>
<comment type="caution">
    <text evidence="7">The sequence shown here is derived from an EMBL/GenBank/DDBJ whole genome shotgun (WGS) entry which is preliminary data.</text>
</comment>